<keyword evidence="4" id="KW-1185">Reference proteome</keyword>
<evidence type="ECO:0000313" key="3">
    <source>
        <dbReference type="EMBL" id="EDQ88766.1"/>
    </source>
</evidence>
<dbReference type="FunFam" id="2.40.160.120:FF:000001">
    <property type="entry name" value="Oxysterol-binding protein"/>
    <property type="match status" value="1"/>
</dbReference>
<sequence length="452" mass="50252">MAAAGAESTAATAAADGSEVTATGASAYGRDATTLQESFETVRDVAERTILENPRPTNGSGVWGALRAAIGKDLSRIAMPVHFNEPTSFTQRLVEDLEYSSVLDRAAAESDSLRRLAIVSAFANAMYASSAPGIRTYKAFNPLLGETYELIRPDDGYRVVTEQVSHHPPVTALHAESERGWVYRQHYACDLKFRGTLRLDPYGIAVVEFPNGDRFSWVKPTTVVHNILLGRLWVEQVRNLLACAMALLQRRDCSSNIQALFVILFCFPAGYVKDADGVIRYTLHGRWDEGLVLLPGEVPLKKLPAGLKVLQDTHADHVWSANPLPASHKPFYGMTTFAMGLNQKLVCNDHMSTSEAAHGDNVCPTDSRLRPDQRLLEDGDFMRSTAEKERLEVKQRAARAAREEQQAEWQPRWFSKVMDPQLGRELWSYQGGYWDAKADGSFKDASRFPDIF</sequence>
<dbReference type="eggNOG" id="KOG1737">
    <property type="taxonomic scope" value="Eukaryota"/>
</dbReference>
<name>A9V188_MONBE</name>
<dbReference type="PANTHER" id="PTHR10972:SF214">
    <property type="entry name" value="OXYSTEROL-BINDING PROTEIN"/>
    <property type="match status" value="1"/>
</dbReference>
<gene>
    <name evidence="3" type="ORF">MONBRDRAFT_32711</name>
</gene>
<dbReference type="GO" id="GO:0005886">
    <property type="term" value="C:plasma membrane"/>
    <property type="evidence" value="ECO:0000318"/>
    <property type="project" value="GO_Central"/>
</dbReference>
<dbReference type="PANTHER" id="PTHR10972">
    <property type="entry name" value="OXYSTEROL-BINDING PROTEIN-RELATED"/>
    <property type="match status" value="1"/>
</dbReference>
<dbReference type="FunFam" id="3.30.70.3490:FF:000015">
    <property type="entry name" value="Oxysterol-binding protein"/>
    <property type="match status" value="1"/>
</dbReference>
<dbReference type="AlphaFoldDB" id="A9V188"/>
<comment type="similarity">
    <text evidence="1 2">Belongs to the OSBP family.</text>
</comment>
<dbReference type="Gene3D" id="3.30.70.3490">
    <property type="match status" value="1"/>
</dbReference>
<dbReference type="GO" id="GO:0032934">
    <property type="term" value="F:sterol binding"/>
    <property type="evidence" value="ECO:0000318"/>
    <property type="project" value="GO_Central"/>
</dbReference>
<dbReference type="STRING" id="81824.A9V188"/>
<evidence type="ECO:0008006" key="5">
    <source>
        <dbReference type="Google" id="ProtNLM"/>
    </source>
</evidence>
<reference evidence="3 4" key="1">
    <citation type="journal article" date="2008" name="Nature">
        <title>The genome of the choanoflagellate Monosiga brevicollis and the origin of metazoans.</title>
        <authorList>
            <consortium name="JGI Sequencing"/>
            <person name="King N."/>
            <person name="Westbrook M.J."/>
            <person name="Young S.L."/>
            <person name="Kuo A."/>
            <person name="Abedin M."/>
            <person name="Chapman J."/>
            <person name="Fairclough S."/>
            <person name="Hellsten U."/>
            <person name="Isogai Y."/>
            <person name="Letunic I."/>
            <person name="Marr M."/>
            <person name="Pincus D."/>
            <person name="Putnam N."/>
            <person name="Rokas A."/>
            <person name="Wright K.J."/>
            <person name="Zuzow R."/>
            <person name="Dirks W."/>
            <person name="Good M."/>
            <person name="Goodstein D."/>
            <person name="Lemons D."/>
            <person name="Li W."/>
            <person name="Lyons J.B."/>
            <person name="Morris A."/>
            <person name="Nichols S."/>
            <person name="Richter D.J."/>
            <person name="Salamov A."/>
            <person name="Bork P."/>
            <person name="Lim W.A."/>
            <person name="Manning G."/>
            <person name="Miller W.T."/>
            <person name="McGinnis W."/>
            <person name="Shapiro H."/>
            <person name="Tjian R."/>
            <person name="Grigoriev I.V."/>
            <person name="Rokhsar D."/>
        </authorList>
    </citation>
    <scope>NUCLEOTIDE SEQUENCE [LARGE SCALE GENOMIC DNA]</scope>
    <source>
        <strain evidence="4">MX1 / ATCC 50154</strain>
    </source>
</reference>
<dbReference type="GO" id="GO:0005829">
    <property type="term" value="C:cytosol"/>
    <property type="evidence" value="ECO:0000318"/>
    <property type="project" value="GO_Central"/>
</dbReference>
<dbReference type="GO" id="GO:0097038">
    <property type="term" value="C:perinuclear endoplasmic reticulum"/>
    <property type="evidence" value="ECO:0000318"/>
    <property type="project" value="GO_Central"/>
</dbReference>
<accession>A9V188</accession>
<dbReference type="Gene3D" id="2.40.160.120">
    <property type="match status" value="1"/>
</dbReference>
<dbReference type="EMBL" id="CH991553">
    <property type="protein sequence ID" value="EDQ88766.1"/>
    <property type="molecule type" value="Genomic_DNA"/>
</dbReference>
<dbReference type="KEGG" id="mbr:MONBRDRAFT_32711"/>
<dbReference type="InterPro" id="IPR037239">
    <property type="entry name" value="OSBP_sf"/>
</dbReference>
<evidence type="ECO:0000256" key="2">
    <source>
        <dbReference type="RuleBase" id="RU003844"/>
    </source>
</evidence>
<dbReference type="Pfam" id="PF01237">
    <property type="entry name" value="Oxysterol_BP"/>
    <property type="match status" value="1"/>
</dbReference>
<evidence type="ECO:0000313" key="4">
    <source>
        <dbReference type="Proteomes" id="UP000001357"/>
    </source>
</evidence>
<dbReference type="InterPro" id="IPR000648">
    <property type="entry name" value="Oxysterol-bd"/>
</dbReference>
<dbReference type="SUPFAM" id="SSF144000">
    <property type="entry name" value="Oxysterol-binding protein-like"/>
    <property type="match status" value="1"/>
</dbReference>
<dbReference type="PROSITE" id="PS01013">
    <property type="entry name" value="OSBP"/>
    <property type="match status" value="1"/>
</dbReference>
<dbReference type="Proteomes" id="UP000001357">
    <property type="component" value="Unassembled WGS sequence"/>
</dbReference>
<dbReference type="InParanoid" id="A9V188"/>
<dbReference type="RefSeq" id="XP_001746379.1">
    <property type="nucleotide sequence ID" value="XM_001746327.1"/>
</dbReference>
<dbReference type="GO" id="GO:0120009">
    <property type="term" value="P:intermembrane lipid transfer"/>
    <property type="evidence" value="ECO:0007669"/>
    <property type="project" value="UniProtKB-ARBA"/>
</dbReference>
<dbReference type="GeneID" id="5891716"/>
<dbReference type="OMA" id="AQENGVW"/>
<dbReference type="InterPro" id="IPR018494">
    <property type="entry name" value="Oxysterol-bd_CS"/>
</dbReference>
<proteinExistence type="inferred from homology"/>
<organism evidence="3 4">
    <name type="scientific">Monosiga brevicollis</name>
    <name type="common">Choanoflagellate</name>
    <dbReference type="NCBI Taxonomy" id="81824"/>
    <lineage>
        <taxon>Eukaryota</taxon>
        <taxon>Choanoflagellata</taxon>
        <taxon>Craspedida</taxon>
        <taxon>Salpingoecidae</taxon>
        <taxon>Monosiga</taxon>
    </lineage>
</organism>
<evidence type="ECO:0000256" key="1">
    <source>
        <dbReference type="ARBA" id="ARBA00008842"/>
    </source>
</evidence>
<protein>
    <recommendedName>
        <fullName evidence="5">Oxysterol-binding protein</fullName>
    </recommendedName>
</protein>